<dbReference type="EMBL" id="BTSX01000006">
    <property type="protein sequence ID" value="GMT03222.1"/>
    <property type="molecule type" value="Genomic_DNA"/>
</dbReference>
<proteinExistence type="predicted"/>
<accession>A0AAV5UA10</accession>
<evidence type="ECO:0000256" key="1">
    <source>
        <dbReference type="SAM" id="MobiDB-lite"/>
    </source>
</evidence>
<feature type="non-terminal residue" evidence="3">
    <location>
        <position position="123"/>
    </location>
</feature>
<sequence length="123" mass="13773">MERSRDPSVSELLNSVPGVGDVDMRDPDEEALLNYEEEEEVEVIEEVAVENEKKKQDERMDVVIVPPPTGKRDETPTLPIMSILAKSKEILDGASTSKQSLSGMERKQAEKRIHELETKLAIA</sequence>
<comment type="caution">
    <text evidence="3">The sequence shown here is derived from an EMBL/GenBank/DDBJ whole genome shotgun (WGS) entry which is preliminary data.</text>
</comment>
<evidence type="ECO:0000313" key="4">
    <source>
        <dbReference type="Proteomes" id="UP001432027"/>
    </source>
</evidence>
<evidence type="ECO:0000313" key="3">
    <source>
        <dbReference type="EMBL" id="GMT03222.1"/>
    </source>
</evidence>
<organism evidence="3 4">
    <name type="scientific">Pristionchus entomophagus</name>
    <dbReference type="NCBI Taxonomy" id="358040"/>
    <lineage>
        <taxon>Eukaryota</taxon>
        <taxon>Metazoa</taxon>
        <taxon>Ecdysozoa</taxon>
        <taxon>Nematoda</taxon>
        <taxon>Chromadorea</taxon>
        <taxon>Rhabditida</taxon>
        <taxon>Rhabditina</taxon>
        <taxon>Diplogasteromorpha</taxon>
        <taxon>Diplogasteroidea</taxon>
        <taxon>Neodiplogasteridae</taxon>
        <taxon>Pristionchus</taxon>
    </lineage>
</organism>
<gene>
    <name evidence="2" type="ORF">PENTCL1PPCAC_25395</name>
    <name evidence="3" type="ORF">PENTCL1PPCAC_25396</name>
</gene>
<dbReference type="AlphaFoldDB" id="A0AAV5UA10"/>
<dbReference type="Proteomes" id="UP001432027">
    <property type="component" value="Unassembled WGS sequence"/>
</dbReference>
<protein>
    <submittedName>
        <fullName evidence="3">Uncharacterized protein</fullName>
    </submittedName>
</protein>
<feature type="region of interest" description="Disordered" evidence="1">
    <location>
        <begin position="1"/>
        <end position="25"/>
    </location>
</feature>
<reference evidence="3" key="1">
    <citation type="submission" date="2023-10" db="EMBL/GenBank/DDBJ databases">
        <title>Genome assembly of Pristionchus species.</title>
        <authorList>
            <person name="Yoshida K."/>
            <person name="Sommer R.J."/>
        </authorList>
    </citation>
    <scope>NUCLEOTIDE SEQUENCE</scope>
    <source>
        <strain evidence="3">RS0144</strain>
    </source>
</reference>
<keyword evidence="4" id="KW-1185">Reference proteome</keyword>
<evidence type="ECO:0000313" key="2">
    <source>
        <dbReference type="EMBL" id="GMT03221.1"/>
    </source>
</evidence>
<name>A0AAV5UA10_9BILA</name>
<dbReference type="EMBL" id="BTSX01000006">
    <property type="protein sequence ID" value="GMT03221.1"/>
    <property type="molecule type" value="Genomic_DNA"/>
</dbReference>